<dbReference type="AlphaFoldDB" id="A0A4S4MZK4"/>
<name>A0A4S4MZK4_9APHY</name>
<proteinExistence type="predicted"/>
<evidence type="ECO:0000313" key="1">
    <source>
        <dbReference type="EMBL" id="THH31097.1"/>
    </source>
</evidence>
<evidence type="ECO:0000313" key="2">
    <source>
        <dbReference type="Proteomes" id="UP000308730"/>
    </source>
</evidence>
<sequence length="432" mass="49262">MPTTTRIATMSSATTLQVLPKRPHVVAVLRNPNRSNPRLPPELIDTIIDYLHEDISTLRNFALVSRRWLKSTRYHLFHHVSVLASSDYARPFAPFMRFLETAPHIGQFIRELELCGYEERHHARSEFGTLDSMQLIPIIRRLPFLHTLILSQVFVVAPSATGSWSEFTMRLRKLVYNEIYSDCEGAQWLVTVFKVYDTLHILDPIPVPEKPSPAIMNMPADSFNLLEDLKSLVIESRNDPMSLGKIEGLMPFIMKKVTSLELLLELEEKEHIGRLEAFIRSKGTSLKHLRLDICDVEIFQKGPGVNLTAICPQLQSVHLCLSSNHTDIASDHWGYGTAVIAHGPRSVRRVTIGMALSDHDNDNEPFTVDLAGFESALMGLKDLEWVKFQVEGGREGWKTTAECAQPLEREWKDYLVQHLPKLRNRGLLRFLE</sequence>
<dbReference type="EMBL" id="SGPM01000058">
    <property type="protein sequence ID" value="THH31097.1"/>
    <property type="molecule type" value="Genomic_DNA"/>
</dbReference>
<comment type="caution">
    <text evidence="1">The sequence shown here is derived from an EMBL/GenBank/DDBJ whole genome shotgun (WGS) entry which is preliminary data.</text>
</comment>
<dbReference type="OrthoDB" id="2794135at2759"/>
<protein>
    <recommendedName>
        <fullName evidence="3">F-box domain-containing protein</fullName>
    </recommendedName>
</protein>
<accession>A0A4S4MZK4</accession>
<dbReference type="InterPro" id="IPR036047">
    <property type="entry name" value="F-box-like_dom_sf"/>
</dbReference>
<keyword evidence="2" id="KW-1185">Reference proteome</keyword>
<organism evidence="1 2">
    <name type="scientific">Antrodiella citrinella</name>
    <dbReference type="NCBI Taxonomy" id="2447956"/>
    <lineage>
        <taxon>Eukaryota</taxon>
        <taxon>Fungi</taxon>
        <taxon>Dikarya</taxon>
        <taxon>Basidiomycota</taxon>
        <taxon>Agaricomycotina</taxon>
        <taxon>Agaricomycetes</taxon>
        <taxon>Polyporales</taxon>
        <taxon>Steccherinaceae</taxon>
        <taxon>Antrodiella</taxon>
    </lineage>
</organism>
<dbReference type="SUPFAM" id="SSF81383">
    <property type="entry name" value="F-box domain"/>
    <property type="match status" value="1"/>
</dbReference>
<gene>
    <name evidence="1" type="ORF">EUX98_g3094</name>
</gene>
<evidence type="ECO:0008006" key="3">
    <source>
        <dbReference type="Google" id="ProtNLM"/>
    </source>
</evidence>
<dbReference type="Proteomes" id="UP000308730">
    <property type="component" value="Unassembled WGS sequence"/>
</dbReference>
<reference evidence="1 2" key="1">
    <citation type="submission" date="2019-02" db="EMBL/GenBank/DDBJ databases">
        <title>Genome sequencing of the rare red list fungi Antrodiella citrinella (Flaviporus citrinellus).</title>
        <authorList>
            <person name="Buettner E."/>
            <person name="Kellner H."/>
        </authorList>
    </citation>
    <scope>NUCLEOTIDE SEQUENCE [LARGE SCALE GENOMIC DNA]</scope>
    <source>
        <strain evidence="1 2">DSM 108506</strain>
    </source>
</reference>